<evidence type="ECO:0000313" key="7">
    <source>
        <dbReference type="Proteomes" id="UP000295710"/>
    </source>
</evidence>
<dbReference type="InterPro" id="IPR023166">
    <property type="entry name" value="BaiN-like_dom_sf"/>
</dbReference>
<dbReference type="PANTHER" id="PTHR42887">
    <property type="entry name" value="OS12G0638800 PROTEIN"/>
    <property type="match status" value="1"/>
</dbReference>
<keyword evidence="2" id="KW-0285">Flavoprotein</keyword>
<dbReference type="PANTHER" id="PTHR42887:SF2">
    <property type="entry name" value="OS12G0638800 PROTEIN"/>
    <property type="match status" value="1"/>
</dbReference>
<evidence type="ECO:0000259" key="5">
    <source>
        <dbReference type="Pfam" id="PF22780"/>
    </source>
</evidence>
<proteinExistence type="predicted"/>
<dbReference type="InterPro" id="IPR004792">
    <property type="entry name" value="BaiN-like"/>
</dbReference>
<dbReference type="Gene3D" id="3.50.50.60">
    <property type="entry name" value="FAD/NAD(P)-binding domain"/>
    <property type="match status" value="1"/>
</dbReference>
<dbReference type="RefSeq" id="WP_132276223.1">
    <property type="nucleotide sequence ID" value="NZ_JAOBST010000016.1"/>
</dbReference>
<dbReference type="InterPro" id="IPR055178">
    <property type="entry name" value="RsdA/BaiN/AoA(So)-like_dom"/>
</dbReference>
<evidence type="ECO:0000256" key="3">
    <source>
        <dbReference type="ARBA" id="ARBA00022827"/>
    </source>
</evidence>
<dbReference type="AlphaFoldDB" id="A0A4R4FF45"/>
<sequence>MGKIGVIGGGISGMAAAIAAARTDGRAEVFILEHNDILGKKILSTGNGRCNLTNMQMGAGCYRGGGAQLAEDVLRQFGLGQTLEFFRSLGLLIRMRGDYAYPRSEQAADVRESLQMELERLRVSCHLNEHVRNVRRDGRGYAIESGDRQYRADKVILACGSRASQIAGADGSGYALAQGLGHTLEPVVPALVQLKVRANPFAKASGVRTEARIAARIDGREIAADTGELQITGYGISGIPVFQISRFISRGLYDRRNVQVEADFLPDMSAQDTEILFARRAEQFKERNAGEFLTGIFSRKLVPRLLELAGIRLKMPAGDLTHAQIKSLAAVCKHTLLDIEATNGFDQAQICAGGVKASEINPDTMESLCTPGLYLAGEMVDVDGICGGYNITWAVASGHIAGSHAAGSV</sequence>
<keyword evidence="3" id="KW-0274">FAD</keyword>
<reference evidence="6 7" key="1">
    <citation type="journal article" date="2016" name="Nat. Microbiol.">
        <title>The Mouse Intestinal Bacterial Collection (miBC) provides host-specific insight into cultured diversity and functional potential of the gut microbiota.</title>
        <authorList>
            <person name="Lagkouvardos I."/>
            <person name="Pukall R."/>
            <person name="Abt B."/>
            <person name="Foesel B.U."/>
            <person name="Meier-Kolthoff J.P."/>
            <person name="Kumar N."/>
            <person name="Bresciani A."/>
            <person name="Martinez I."/>
            <person name="Just S."/>
            <person name="Ziegler C."/>
            <person name="Brugiroux S."/>
            <person name="Garzetti D."/>
            <person name="Wenning M."/>
            <person name="Bui T.P."/>
            <person name="Wang J."/>
            <person name="Hugenholtz F."/>
            <person name="Plugge C.M."/>
            <person name="Peterson D.A."/>
            <person name="Hornef M.W."/>
            <person name="Baines J.F."/>
            <person name="Smidt H."/>
            <person name="Walter J."/>
            <person name="Kristiansen K."/>
            <person name="Nielsen H.B."/>
            <person name="Haller D."/>
            <person name="Overmann J."/>
            <person name="Stecher B."/>
            <person name="Clavel T."/>
        </authorList>
    </citation>
    <scope>NUCLEOTIDE SEQUENCE [LARGE SCALE GENOMIC DNA]</scope>
    <source>
        <strain evidence="6 7">DSM 28560</strain>
    </source>
</reference>
<evidence type="ECO:0000259" key="4">
    <source>
        <dbReference type="Pfam" id="PF03486"/>
    </source>
</evidence>
<dbReference type="EMBL" id="SMMX01000004">
    <property type="protein sequence ID" value="TDA22274.1"/>
    <property type="molecule type" value="Genomic_DNA"/>
</dbReference>
<dbReference type="SUPFAM" id="SSF160996">
    <property type="entry name" value="HI0933 insert domain-like"/>
    <property type="match status" value="1"/>
</dbReference>
<dbReference type="PRINTS" id="PR00368">
    <property type="entry name" value="FADPNR"/>
</dbReference>
<accession>A0A4R4FF45</accession>
<dbReference type="InterPro" id="IPR057661">
    <property type="entry name" value="RsdA/BaiN/AoA(So)_Rossmann"/>
</dbReference>
<dbReference type="PRINTS" id="PR00411">
    <property type="entry name" value="PNDRDTASEI"/>
</dbReference>
<dbReference type="Gene3D" id="2.40.30.10">
    <property type="entry name" value="Translation factors"/>
    <property type="match status" value="1"/>
</dbReference>
<dbReference type="InterPro" id="IPR036188">
    <property type="entry name" value="FAD/NAD-bd_sf"/>
</dbReference>
<protein>
    <submittedName>
        <fullName evidence="6">Aminoacetone oxidase family FAD-binding enzyme</fullName>
    </submittedName>
</protein>
<evidence type="ECO:0000313" key="6">
    <source>
        <dbReference type="EMBL" id="TDA22274.1"/>
    </source>
</evidence>
<evidence type="ECO:0000256" key="2">
    <source>
        <dbReference type="ARBA" id="ARBA00022630"/>
    </source>
</evidence>
<keyword evidence="7" id="KW-1185">Reference proteome</keyword>
<dbReference type="Pfam" id="PF22780">
    <property type="entry name" value="HI0933_like_1st"/>
    <property type="match status" value="1"/>
</dbReference>
<dbReference type="SUPFAM" id="SSF51905">
    <property type="entry name" value="FAD/NAD(P)-binding domain"/>
    <property type="match status" value="1"/>
</dbReference>
<comment type="cofactor">
    <cofactor evidence="1">
        <name>FAD</name>
        <dbReference type="ChEBI" id="CHEBI:57692"/>
    </cofactor>
</comment>
<dbReference type="Gene3D" id="1.10.8.260">
    <property type="entry name" value="HI0933 insert domain-like"/>
    <property type="match status" value="1"/>
</dbReference>
<comment type="caution">
    <text evidence="6">The sequence shown here is derived from an EMBL/GenBank/DDBJ whole genome shotgun (WGS) entry which is preliminary data.</text>
</comment>
<dbReference type="Pfam" id="PF03486">
    <property type="entry name" value="HI0933_like"/>
    <property type="match status" value="1"/>
</dbReference>
<dbReference type="NCBIfam" id="TIGR00275">
    <property type="entry name" value="aminoacetone oxidase family FAD-binding enzyme"/>
    <property type="match status" value="1"/>
</dbReference>
<feature type="domain" description="RsdA/BaiN/AoA(So)-like Rossmann fold-like" evidence="4">
    <location>
        <begin position="4"/>
        <end position="403"/>
    </location>
</feature>
<feature type="domain" description="RsdA/BaiN/AoA(So)-like insert" evidence="5">
    <location>
        <begin position="188"/>
        <end position="350"/>
    </location>
</feature>
<gene>
    <name evidence="6" type="ORF">E1963_05775</name>
</gene>
<organism evidence="6 7">
    <name type="scientific">Extibacter muris</name>
    <dbReference type="NCBI Taxonomy" id="1796622"/>
    <lineage>
        <taxon>Bacteria</taxon>
        <taxon>Bacillati</taxon>
        <taxon>Bacillota</taxon>
        <taxon>Clostridia</taxon>
        <taxon>Lachnospirales</taxon>
        <taxon>Lachnospiraceae</taxon>
        <taxon>Extibacter</taxon>
    </lineage>
</organism>
<name>A0A4R4FF45_9FIRM</name>
<dbReference type="Proteomes" id="UP000295710">
    <property type="component" value="Unassembled WGS sequence"/>
</dbReference>
<evidence type="ECO:0000256" key="1">
    <source>
        <dbReference type="ARBA" id="ARBA00001974"/>
    </source>
</evidence>